<dbReference type="Gene3D" id="1.10.8.60">
    <property type="match status" value="1"/>
</dbReference>
<evidence type="ECO:0000313" key="8">
    <source>
        <dbReference type="Proteomes" id="UP000219020"/>
    </source>
</evidence>
<dbReference type="AlphaFoldDB" id="A0A2A5T1E3"/>
<evidence type="ECO:0000259" key="6">
    <source>
        <dbReference type="PROSITE" id="PS50045"/>
    </source>
</evidence>
<dbReference type="InterPro" id="IPR027417">
    <property type="entry name" value="P-loop_NTPase"/>
</dbReference>
<keyword evidence="2" id="KW-0067">ATP-binding</keyword>
<dbReference type="PANTHER" id="PTHR32071:SF117">
    <property type="entry name" value="PTS-DEPENDENT DIHYDROXYACETONE KINASE OPERON REGULATORY PROTEIN-RELATED"/>
    <property type="match status" value="1"/>
</dbReference>
<dbReference type="CDD" id="cd00009">
    <property type="entry name" value="AAA"/>
    <property type="match status" value="1"/>
</dbReference>
<keyword evidence="7" id="KW-0282">Flagellum</keyword>
<keyword evidence="4" id="KW-0238">DNA-binding</keyword>
<dbReference type="Gene3D" id="1.10.10.60">
    <property type="entry name" value="Homeodomain-like"/>
    <property type="match status" value="1"/>
</dbReference>
<dbReference type="PROSITE" id="PS00675">
    <property type="entry name" value="SIGMA54_INTERACT_1"/>
    <property type="match status" value="1"/>
</dbReference>
<feature type="domain" description="Sigma-54 factor interaction" evidence="6">
    <location>
        <begin position="146"/>
        <end position="374"/>
    </location>
</feature>
<dbReference type="SMART" id="SM00382">
    <property type="entry name" value="AAA"/>
    <property type="match status" value="1"/>
</dbReference>
<dbReference type="Proteomes" id="UP000219020">
    <property type="component" value="Unassembled WGS sequence"/>
</dbReference>
<proteinExistence type="predicted"/>
<comment type="caution">
    <text evidence="7">The sequence shown here is derived from an EMBL/GenBank/DDBJ whole genome shotgun (WGS) entry which is preliminary data.</text>
</comment>
<keyword evidence="5" id="KW-0804">Transcription</keyword>
<dbReference type="Pfam" id="PF00158">
    <property type="entry name" value="Sigma54_activat"/>
    <property type="match status" value="1"/>
</dbReference>
<dbReference type="InterPro" id="IPR002078">
    <property type="entry name" value="Sigma_54_int"/>
</dbReference>
<dbReference type="PANTHER" id="PTHR32071">
    <property type="entry name" value="TRANSCRIPTIONAL REGULATORY PROTEIN"/>
    <property type="match status" value="1"/>
</dbReference>
<keyword evidence="7" id="KW-0969">Cilium</keyword>
<dbReference type="Pfam" id="PF02954">
    <property type="entry name" value="HTH_8"/>
    <property type="match status" value="1"/>
</dbReference>
<dbReference type="InterPro" id="IPR009057">
    <property type="entry name" value="Homeodomain-like_sf"/>
</dbReference>
<dbReference type="Gene3D" id="3.40.50.2300">
    <property type="match status" value="1"/>
</dbReference>
<dbReference type="InterPro" id="IPR025662">
    <property type="entry name" value="Sigma_54_int_dom_ATP-bd_1"/>
</dbReference>
<keyword evidence="7" id="KW-0966">Cell projection</keyword>
<accession>A0A2A5T1E3</accession>
<keyword evidence="8" id="KW-1185">Reference proteome</keyword>
<keyword evidence="1" id="KW-0547">Nucleotide-binding</keyword>
<dbReference type="SUPFAM" id="SSF46689">
    <property type="entry name" value="Homeodomain-like"/>
    <property type="match status" value="1"/>
</dbReference>
<dbReference type="GO" id="GO:0005524">
    <property type="term" value="F:ATP binding"/>
    <property type="evidence" value="ECO:0007669"/>
    <property type="project" value="UniProtKB-KW"/>
</dbReference>
<dbReference type="InterPro" id="IPR002197">
    <property type="entry name" value="HTH_Fis"/>
</dbReference>
<dbReference type="EMBL" id="NBYY01000028">
    <property type="protein sequence ID" value="PCS21982.1"/>
    <property type="molecule type" value="Genomic_DNA"/>
</dbReference>
<dbReference type="PROSITE" id="PS50045">
    <property type="entry name" value="SIGMA54_INTERACT_4"/>
    <property type="match status" value="1"/>
</dbReference>
<evidence type="ECO:0000256" key="4">
    <source>
        <dbReference type="ARBA" id="ARBA00023125"/>
    </source>
</evidence>
<evidence type="ECO:0000256" key="2">
    <source>
        <dbReference type="ARBA" id="ARBA00022840"/>
    </source>
</evidence>
<protein>
    <submittedName>
        <fullName evidence="7">Flagellar regulatory protein FleQ</fullName>
    </submittedName>
</protein>
<dbReference type="GO" id="GO:0043565">
    <property type="term" value="F:sequence-specific DNA binding"/>
    <property type="evidence" value="ECO:0007669"/>
    <property type="project" value="InterPro"/>
</dbReference>
<dbReference type="InterPro" id="IPR011006">
    <property type="entry name" value="CheY-like_superfamily"/>
</dbReference>
<evidence type="ECO:0000256" key="1">
    <source>
        <dbReference type="ARBA" id="ARBA00022741"/>
    </source>
</evidence>
<dbReference type="SUPFAM" id="SSF52540">
    <property type="entry name" value="P-loop containing nucleoside triphosphate hydrolases"/>
    <property type="match status" value="1"/>
</dbReference>
<keyword evidence="3" id="KW-0805">Transcription regulation</keyword>
<evidence type="ECO:0000313" key="7">
    <source>
        <dbReference type="EMBL" id="PCS21982.1"/>
    </source>
</evidence>
<name>A0A2A5T1E3_9GAMM</name>
<dbReference type="Gene3D" id="3.40.50.300">
    <property type="entry name" value="P-loop containing nucleotide triphosphate hydrolases"/>
    <property type="match status" value="1"/>
</dbReference>
<evidence type="ECO:0000256" key="3">
    <source>
        <dbReference type="ARBA" id="ARBA00023015"/>
    </source>
</evidence>
<reference evidence="8" key="1">
    <citation type="submission" date="2017-04" db="EMBL/GenBank/DDBJ databases">
        <title>Genome evolution of the luminous symbionts of deep sea anglerfish.</title>
        <authorList>
            <person name="Hendry T.A."/>
        </authorList>
    </citation>
    <scope>NUCLEOTIDE SEQUENCE [LARGE SCALE GENOMIC DNA]</scope>
</reference>
<evidence type="ECO:0000256" key="5">
    <source>
        <dbReference type="ARBA" id="ARBA00023163"/>
    </source>
</evidence>
<dbReference type="InterPro" id="IPR010518">
    <property type="entry name" value="FleQ"/>
</dbReference>
<dbReference type="Pfam" id="PF25601">
    <property type="entry name" value="AAA_lid_14"/>
    <property type="match status" value="1"/>
</dbReference>
<dbReference type="InterPro" id="IPR003593">
    <property type="entry name" value="AAA+_ATPase"/>
</dbReference>
<dbReference type="Pfam" id="PF06490">
    <property type="entry name" value="FleQ"/>
    <property type="match status" value="1"/>
</dbReference>
<dbReference type="PRINTS" id="PR01590">
    <property type="entry name" value="HTHFIS"/>
</dbReference>
<dbReference type="FunFam" id="3.40.50.300:FF:000006">
    <property type="entry name" value="DNA-binding transcriptional regulator NtrC"/>
    <property type="match status" value="1"/>
</dbReference>
<dbReference type="GO" id="GO:0006355">
    <property type="term" value="P:regulation of DNA-templated transcription"/>
    <property type="evidence" value="ECO:0007669"/>
    <property type="project" value="InterPro"/>
</dbReference>
<organism evidence="7 8">
    <name type="scientific">Candidatus Enterovibrio escicola</name>
    <dbReference type="NCBI Taxonomy" id="1927127"/>
    <lineage>
        <taxon>Bacteria</taxon>
        <taxon>Pseudomonadati</taxon>
        <taxon>Pseudomonadota</taxon>
        <taxon>Gammaproteobacteria</taxon>
        <taxon>Vibrionales</taxon>
        <taxon>Vibrionaceae</taxon>
        <taxon>Enterovibrio</taxon>
    </lineage>
</organism>
<sequence>MFWGRYISHMQGLTKILVIEDDEKFRHDLGVILEFIGEQYQLCSTIKLNDMHWKQADGPCFLGNINSTQSLSQILGNLVINNHIPIIALSKHKAKLSGLPNFVGGLEQPLNYSQLADALRHCQEFLGKQATNIAQLSRKNTLFRSMVGRSDAISDVRHLIEQVAGTDASVLILGESGTGKEIVARNIHYYSRRGKGPFVPVNCGAIPAELLESELFGHEKGAFTGAISTRKGRFELAESGTLFLDEIGDMPPAMQVKLLRILQERSFERVGGNKTIQANVRVVAATHRNLDSMIQEGTFREDLFYRLNVFPIEMPALRERIEDIPSLIQELMSRLEADGGNQVYLTPRTIMSLMEHEWAGNVRELANLIERLVILYPAQMVDVNRLPKKYRYKDIPEFQPEVISALENCEELERDALSAVFTINALDDNDHQRFGNRFSGLPPEGIDLKAMLSDLEVDMIRQALEAQMGIVARAADMLGMRRTTLVEKMRKYGLNRAGVA</sequence>
<dbReference type="SUPFAM" id="SSF52172">
    <property type="entry name" value="CheY-like"/>
    <property type="match status" value="1"/>
</dbReference>
<gene>
    <name evidence="7" type="ORF">BTN49_2447</name>
</gene>
<dbReference type="InterPro" id="IPR058031">
    <property type="entry name" value="AAA_lid_NorR"/>
</dbReference>